<feature type="domain" description="Reverse transcriptase Ty1/copia-type" evidence="2">
    <location>
        <begin position="125"/>
        <end position="194"/>
    </location>
</feature>
<feature type="region of interest" description="Disordered" evidence="1">
    <location>
        <begin position="66"/>
        <end position="97"/>
    </location>
</feature>
<name>A0A371HXE4_MUCPR</name>
<evidence type="ECO:0000313" key="4">
    <source>
        <dbReference type="Proteomes" id="UP000257109"/>
    </source>
</evidence>
<comment type="caution">
    <text evidence="3">The sequence shown here is derived from an EMBL/GenBank/DDBJ whole genome shotgun (WGS) entry which is preliminary data.</text>
</comment>
<dbReference type="Proteomes" id="UP000257109">
    <property type="component" value="Unassembled WGS sequence"/>
</dbReference>
<dbReference type="OrthoDB" id="1917367at2759"/>
<dbReference type="InterPro" id="IPR013103">
    <property type="entry name" value="RVT_2"/>
</dbReference>
<organism evidence="3 4">
    <name type="scientific">Mucuna pruriens</name>
    <name type="common">Velvet bean</name>
    <name type="synonym">Dolichos pruriens</name>
    <dbReference type="NCBI Taxonomy" id="157652"/>
    <lineage>
        <taxon>Eukaryota</taxon>
        <taxon>Viridiplantae</taxon>
        <taxon>Streptophyta</taxon>
        <taxon>Embryophyta</taxon>
        <taxon>Tracheophyta</taxon>
        <taxon>Spermatophyta</taxon>
        <taxon>Magnoliopsida</taxon>
        <taxon>eudicotyledons</taxon>
        <taxon>Gunneridae</taxon>
        <taxon>Pentapetalae</taxon>
        <taxon>rosids</taxon>
        <taxon>fabids</taxon>
        <taxon>Fabales</taxon>
        <taxon>Fabaceae</taxon>
        <taxon>Papilionoideae</taxon>
        <taxon>50 kb inversion clade</taxon>
        <taxon>NPAAA clade</taxon>
        <taxon>indigoferoid/millettioid clade</taxon>
        <taxon>Phaseoleae</taxon>
        <taxon>Mucuna</taxon>
    </lineage>
</organism>
<evidence type="ECO:0000313" key="3">
    <source>
        <dbReference type="EMBL" id="RDY07455.1"/>
    </source>
</evidence>
<gene>
    <name evidence="3" type="ORF">CR513_08428</name>
</gene>
<accession>A0A371HXE4</accession>
<sequence length="197" mass="21633">MFFSTKDDFDSIQQALPIPYLSSTKSSSFETYNQDILQPFSSVHSQAELSPPSMFTCQSRTQEMGTPVCEDSLDSCPLSSVDPTPNPPSSSPSHDSNIGWPIAHKKALDHFGCRQAMALEQSGTRELISFPSGKKVVGCRWVFAIKVGPNDTVDRLKARLVAKGYTQVYGFDYGDTFSPVAKITTIRILLAMTAICH</sequence>
<evidence type="ECO:0000259" key="2">
    <source>
        <dbReference type="Pfam" id="PF07727"/>
    </source>
</evidence>
<dbReference type="Pfam" id="PF07727">
    <property type="entry name" value="RVT_2"/>
    <property type="match status" value="1"/>
</dbReference>
<dbReference type="EMBL" id="QJKJ01001462">
    <property type="protein sequence ID" value="RDY07455.1"/>
    <property type="molecule type" value="Genomic_DNA"/>
</dbReference>
<evidence type="ECO:0000256" key="1">
    <source>
        <dbReference type="SAM" id="MobiDB-lite"/>
    </source>
</evidence>
<proteinExistence type="predicted"/>
<reference evidence="3" key="1">
    <citation type="submission" date="2018-05" db="EMBL/GenBank/DDBJ databases">
        <title>Draft genome of Mucuna pruriens seed.</title>
        <authorList>
            <person name="Nnadi N.E."/>
            <person name="Vos R."/>
            <person name="Hasami M.H."/>
            <person name="Devisetty U.K."/>
            <person name="Aguiy J.C."/>
        </authorList>
    </citation>
    <scope>NUCLEOTIDE SEQUENCE [LARGE SCALE GENOMIC DNA]</scope>
    <source>
        <strain evidence="3">JCA_2017</strain>
    </source>
</reference>
<protein>
    <recommendedName>
        <fullName evidence="2">Reverse transcriptase Ty1/copia-type domain-containing protein</fullName>
    </recommendedName>
</protein>
<keyword evidence="4" id="KW-1185">Reference proteome</keyword>
<dbReference type="AlphaFoldDB" id="A0A371HXE4"/>
<feature type="non-terminal residue" evidence="3">
    <location>
        <position position="1"/>
    </location>
</feature>
<dbReference type="STRING" id="157652.A0A371HXE4"/>